<evidence type="ECO:0000313" key="3">
    <source>
        <dbReference type="Proteomes" id="UP000268014"/>
    </source>
</evidence>
<dbReference type="EMBL" id="UZAF01016254">
    <property type="protein sequence ID" value="VDO24053.1"/>
    <property type="molecule type" value="Genomic_DNA"/>
</dbReference>
<organism evidence="4">
    <name type="scientific">Haemonchus placei</name>
    <name type="common">Barber's pole worm</name>
    <dbReference type="NCBI Taxonomy" id="6290"/>
    <lineage>
        <taxon>Eukaryota</taxon>
        <taxon>Metazoa</taxon>
        <taxon>Ecdysozoa</taxon>
        <taxon>Nematoda</taxon>
        <taxon>Chromadorea</taxon>
        <taxon>Rhabditida</taxon>
        <taxon>Rhabditina</taxon>
        <taxon>Rhabditomorpha</taxon>
        <taxon>Strongyloidea</taxon>
        <taxon>Trichostrongylidae</taxon>
        <taxon>Haemonchus</taxon>
    </lineage>
</organism>
<reference evidence="4" key="1">
    <citation type="submission" date="2017-02" db="UniProtKB">
        <authorList>
            <consortium name="WormBaseParasite"/>
        </authorList>
    </citation>
    <scope>IDENTIFICATION</scope>
</reference>
<dbReference type="Proteomes" id="UP000268014">
    <property type="component" value="Unassembled WGS sequence"/>
</dbReference>
<dbReference type="AlphaFoldDB" id="A0A0N4W4J1"/>
<accession>A0A0N4W4J1</accession>
<dbReference type="WBParaSite" id="HPLM_0000481001-mRNA-1">
    <property type="protein sequence ID" value="HPLM_0000481001-mRNA-1"/>
    <property type="gene ID" value="HPLM_0000481001"/>
</dbReference>
<protein>
    <submittedName>
        <fullName evidence="4">LITAF domain-containing protein</fullName>
    </submittedName>
</protein>
<proteinExistence type="predicted"/>
<sequence>MFNRTGLAPAPNVPNPRNAGRKKSNPLPIPILSYRIPCPQCRPRPERDLVAR</sequence>
<name>A0A0N4W4J1_HAEPC</name>
<evidence type="ECO:0000256" key="1">
    <source>
        <dbReference type="SAM" id="MobiDB-lite"/>
    </source>
</evidence>
<evidence type="ECO:0000313" key="4">
    <source>
        <dbReference type="WBParaSite" id="HPLM_0000481001-mRNA-1"/>
    </source>
</evidence>
<feature type="region of interest" description="Disordered" evidence="1">
    <location>
        <begin position="1"/>
        <end position="29"/>
    </location>
</feature>
<keyword evidence="3" id="KW-1185">Reference proteome</keyword>
<evidence type="ECO:0000313" key="2">
    <source>
        <dbReference type="EMBL" id="VDO24053.1"/>
    </source>
</evidence>
<gene>
    <name evidence="2" type="ORF">HPLM_LOCUS4802</name>
</gene>
<reference evidence="2 3" key="2">
    <citation type="submission" date="2018-11" db="EMBL/GenBank/DDBJ databases">
        <authorList>
            <consortium name="Pathogen Informatics"/>
        </authorList>
    </citation>
    <scope>NUCLEOTIDE SEQUENCE [LARGE SCALE GENOMIC DNA]</scope>
    <source>
        <strain evidence="2 3">MHpl1</strain>
    </source>
</reference>